<evidence type="ECO:0000256" key="5">
    <source>
        <dbReference type="ARBA" id="ARBA00022692"/>
    </source>
</evidence>
<dbReference type="Pfam" id="PF03031">
    <property type="entry name" value="NIF"/>
    <property type="match status" value="1"/>
</dbReference>
<dbReference type="GO" id="GO:0015031">
    <property type="term" value="P:protein transport"/>
    <property type="evidence" value="ECO:0007669"/>
    <property type="project" value="UniProtKB-KW"/>
</dbReference>
<evidence type="ECO:0000256" key="1">
    <source>
        <dbReference type="ARBA" id="ARBA00004434"/>
    </source>
</evidence>
<evidence type="ECO:0000256" key="6">
    <source>
        <dbReference type="ARBA" id="ARBA00022792"/>
    </source>
</evidence>
<dbReference type="Proteomes" id="UP000800035">
    <property type="component" value="Unassembled WGS sequence"/>
</dbReference>
<keyword evidence="5" id="KW-0812">Transmembrane</keyword>
<name>A0A6A5TPV7_9PLEO</name>
<organism evidence="17 18">
    <name type="scientific">Byssothecium circinans</name>
    <dbReference type="NCBI Taxonomy" id="147558"/>
    <lineage>
        <taxon>Eukaryota</taxon>
        <taxon>Fungi</taxon>
        <taxon>Dikarya</taxon>
        <taxon>Ascomycota</taxon>
        <taxon>Pezizomycotina</taxon>
        <taxon>Dothideomycetes</taxon>
        <taxon>Pleosporomycetidae</taxon>
        <taxon>Pleosporales</taxon>
        <taxon>Massarineae</taxon>
        <taxon>Massarinaceae</taxon>
        <taxon>Byssothecium</taxon>
    </lineage>
</organism>
<keyword evidence="10 14" id="KW-0811">Translocation</keyword>
<feature type="compositionally biased region" description="Basic and acidic residues" evidence="15">
    <location>
        <begin position="48"/>
        <end position="57"/>
    </location>
</feature>
<feature type="region of interest" description="Disordered" evidence="15">
    <location>
        <begin position="120"/>
        <end position="165"/>
    </location>
</feature>
<dbReference type="AlphaFoldDB" id="A0A6A5TPV7"/>
<evidence type="ECO:0000256" key="8">
    <source>
        <dbReference type="ARBA" id="ARBA00022946"/>
    </source>
</evidence>
<evidence type="ECO:0000256" key="9">
    <source>
        <dbReference type="ARBA" id="ARBA00022989"/>
    </source>
</evidence>
<dbReference type="InterPro" id="IPR004274">
    <property type="entry name" value="FCP1_dom"/>
</dbReference>
<keyword evidence="7 14" id="KW-0653">Protein transport</keyword>
<feature type="region of interest" description="Disordered" evidence="15">
    <location>
        <begin position="496"/>
        <end position="549"/>
    </location>
</feature>
<evidence type="ECO:0000256" key="4">
    <source>
        <dbReference type="ARBA" id="ARBA00022448"/>
    </source>
</evidence>
<dbReference type="InterPro" id="IPR023214">
    <property type="entry name" value="HAD_sf"/>
</dbReference>
<evidence type="ECO:0000256" key="14">
    <source>
        <dbReference type="RuleBase" id="RU365079"/>
    </source>
</evidence>
<sequence>MLSRAAFRALRATPSSTFPRIAPIASASQRSRFYANTPGKDNTWKPSDPIKFDESNKSRPNPVNPSEQPEFDAEAAPERNTAPETEPAEKPDATPAEPQKPLPDLRQGIPSTFAAEFAKAQAEADKGTHDPNNITDDPAKEPSSASAGREGGELPKSAYETSTDRRRNRVANWSYLLSALFGVTGAVYMGRNWDTEEEEKAHPDVPQGWTPSLMYKRAYARLNNQMGYYTEPTFPKLLPDMDPAPPLTLVLSLEDLLVHSEWTTKSGWRTAKRPGVDYFLRYLSQYYELVIFTSVKSMDADPIIRKLDPFQMVMWPLFREATRYEKGEYVKDLSCLNRDLSKTIIIDTDPSHVKLQPENAIILPKWKGQPGDTGLVGLIPFLEYLAMLAQGSNLDVRQALKSMEGKDISTEFARREAKMRAQFLADIEKDKAKRGKPRVGGFLTNQLGMGKQGNMILSDGTNVSEGMAQGKMMIDMFREIGRKNYEELDKEIRTNGQKYLKEREEEEKRMQEEQMKSMKSSAFGWFAGAPPAHTPSTTAPSAPQTPEQK</sequence>
<keyword evidence="11 14" id="KW-0496">Mitochondrion</keyword>
<keyword evidence="9" id="KW-1133">Transmembrane helix</keyword>
<comment type="subunit">
    <text evidence="14">Component of the TIM23 complex.</text>
</comment>
<dbReference type="InterPro" id="IPR050365">
    <property type="entry name" value="TIM50"/>
</dbReference>
<comment type="function">
    <text evidence="13">Essential component of the TIM23 complex, a complex that mediates the translocation of transit peptide-containing proteins across the mitochondrial inner membrane. Required to direct preproteins in transit and direct them to the channel protein TIM23, and possibly facilitates transfer of the translocating proteins from the TOM complex to the TIM23 complex.</text>
</comment>
<evidence type="ECO:0000256" key="2">
    <source>
        <dbReference type="ARBA" id="ARBA00006344"/>
    </source>
</evidence>
<keyword evidence="18" id="KW-1185">Reference proteome</keyword>
<evidence type="ECO:0000256" key="15">
    <source>
        <dbReference type="SAM" id="MobiDB-lite"/>
    </source>
</evidence>
<evidence type="ECO:0000259" key="16">
    <source>
        <dbReference type="PROSITE" id="PS50969"/>
    </source>
</evidence>
<feature type="region of interest" description="Disordered" evidence="15">
    <location>
        <begin position="1"/>
        <end position="107"/>
    </location>
</feature>
<protein>
    <recommendedName>
        <fullName evidence="3 14">Mitochondrial import inner membrane translocase subunit TIM50</fullName>
    </recommendedName>
</protein>
<feature type="compositionally biased region" description="Low complexity" evidence="15">
    <location>
        <begin position="529"/>
        <end position="549"/>
    </location>
</feature>
<evidence type="ECO:0000256" key="3">
    <source>
        <dbReference type="ARBA" id="ARBA00020799"/>
    </source>
</evidence>
<keyword evidence="12" id="KW-0472">Membrane</keyword>
<dbReference type="EMBL" id="ML976996">
    <property type="protein sequence ID" value="KAF1954943.1"/>
    <property type="molecule type" value="Genomic_DNA"/>
</dbReference>
<feature type="compositionally biased region" description="Polar residues" evidence="15">
    <location>
        <begin position="58"/>
        <end position="67"/>
    </location>
</feature>
<keyword evidence="4 14" id="KW-0813">Transport</keyword>
<evidence type="ECO:0000256" key="11">
    <source>
        <dbReference type="ARBA" id="ARBA00023128"/>
    </source>
</evidence>
<evidence type="ECO:0000256" key="10">
    <source>
        <dbReference type="ARBA" id="ARBA00023010"/>
    </source>
</evidence>
<feature type="domain" description="FCP1 homology" evidence="16">
    <location>
        <begin position="242"/>
        <end position="385"/>
    </location>
</feature>
<dbReference type="SMART" id="SM00577">
    <property type="entry name" value="CPDc"/>
    <property type="match status" value="1"/>
</dbReference>
<dbReference type="OrthoDB" id="287041at2759"/>
<evidence type="ECO:0000313" key="17">
    <source>
        <dbReference type="EMBL" id="KAF1954943.1"/>
    </source>
</evidence>
<evidence type="ECO:0000256" key="7">
    <source>
        <dbReference type="ARBA" id="ARBA00022927"/>
    </source>
</evidence>
<gene>
    <name evidence="17" type="ORF">CC80DRAFT_594598</name>
</gene>
<dbReference type="GO" id="GO:0005744">
    <property type="term" value="C:TIM23 mitochondrial import inner membrane translocase complex"/>
    <property type="evidence" value="ECO:0007669"/>
    <property type="project" value="UniProtKB-UniRule"/>
</dbReference>
<evidence type="ECO:0000313" key="18">
    <source>
        <dbReference type="Proteomes" id="UP000800035"/>
    </source>
</evidence>
<dbReference type="FunFam" id="3.40.50.1000:FF:000019">
    <property type="entry name" value="Mitochondrial import inner membrane translocase subunit TIM50"/>
    <property type="match status" value="1"/>
</dbReference>
<dbReference type="Gene3D" id="3.40.50.1000">
    <property type="entry name" value="HAD superfamily/HAD-like"/>
    <property type="match status" value="1"/>
</dbReference>
<dbReference type="InterPro" id="IPR036412">
    <property type="entry name" value="HAD-like_sf"/>
</dbReference>
<proteinExistence type="inferred from homology"/>
<evidence type="ECO:0000256" key="13">
    <source>
        <dbReference type="ARBA" id="ARBA00059797"/>
    </source>
</evidence>
<comment type="subcellular location">
    <subcellularLocation>
        <location evidence="1 14">Mitochondrion inner membrane</location>
        <topology evidence="1 14">Single-pass membrane protein</topology>
    </subcellularLocation>
</comment>
<dbReference type="SUPFAM" id="SSF56784">
    <property type="entry name" value="HAD-like"/>
    <property type="match status" value="1"/>
</dbReference>
<dbReference type="CDD" id="cd07521">
    <property type="entry name" value="HAD_FCP1-like"/>
    <property type="match status" value="1"/>
</dbReference>
<comment type="similarity">
    <text evidence="2 14">Belongs to the TIM50 family.</text>
</comment>
<feature type="compositionally biased region" description="Basic and acidic residues" evidence="15">
    <location>
        <begin position="496"/>
        <end position="516"/>
    </location>
</feature>
<dbReference type="PROSITE" id="PS50969">
    <property type="entry name" value="FCP1"/>
    <property type="match status" value="1"/>
</dbReference>
<dbReference type="PANTHER" id="PTHR12210">
    <property type="entry name" value="DULLARD PROTEIN PHOSPHATASE"/>
    <property type="match status" value="1"/>
</dbReference>
<accession>A0A6A5TPV7</accession>
<keyword evidence="6" id="KW-0999">Mitochondrion inner membrane</keyword>
<evidence type="ECO:0000256" key="12">
    <source>
        <dbReference type="ARBA" id="ARBA00023136"/>
    </source>
</evidence>
<reference evidence="17" key="1">
    <citation type="journal article" date="2020" name="Stud. Mycol.">
        <title>101 Dothideomycetes genomes: a test case for predicting lifestyles and emergence of pathogens.</title>
        <authorList>
            <person name="Haridas S."/>
            <person name="Albert R."/>
            <person name="Binder M."/>
            <person name="Bloem J."/>
            <person name="Labutti K."/>
            <person name="Salamov A."/>
            <person name="Andreopoulos B."/>
            <person name="Baker S."/>
            <person name="Barry K."/>
            <person name="Bills G."/>
            <person name="Bluhm B."/>
            <person name="Cannon C."/>
            <person name="Castanera R."/>
            <person name="Culley D."/>
            <person name="Daum C."/>
            <person name="Ezra D."/>
            <person name="Gonzalez J."/>
            <person name="Henrissat B."/>
            <person name="Kuo A."/>
            <person name="Liang C."/>
            <person name="Lipzen A."/>
            <person name="Lutzoni F."/>
            <person name="Magnuson J."/>
            <person name="Mondo S."/>
            <person name="Nolan M."/>
            <person name="Ohm R."/>
            <person name="Pangilinan J."/>
            <person name="Park H.-J."/>
            <person name="Ramirez L."/>
            <person name="Alfaro M."/>
            <person name="Sun H."/>
            <person name="Tritt A."/>
            <person name="Yoshinaga Y."/>
            <person name="Zwiers L.-H."/>
            <person name="Turgeon B."/>
            <person name="Goodwin S."/>
            <person name="Spatafora J."/>
            <person name="Crous P."/>
            <person name="Grigoriev I."/>
        </authorList>
    </citation>
    <scope>NUCLEOTIDE SEQUENCE</scope>
    <source>
        <strain evidence="17">CBS 675.92</strain>
    </source>
</reference>
<keyword evidence="8 14" id="KW-0809">Transit peptide</keyword>